<dbReference type="Gene3D" id="1.20.1250.20">
    <property type="entry name" value="MFS general substrate transporter like domains"/>
    <property type="match status" value="1"/>
</dbReference>
<feature type="transmembrane region" description="Helical" evidence="5">
    <location>
        <begin position="370"/>
        <end position="392"/>
    </location>
</feature>
<gene>
    <name evidence="7" type="ORF">AOQ84DRAFT_282657</name>
</gene>
<dbReference type="InterPro" id="IPR011701">
    <property type="entry name" value="MFS"/>
</dbReference>
<feature type="transmembrane region" description="Helical" evidence="5">
    <location>
        <begin position="99"/>
        <end position="117"/>
    </location>
</feature>
<sequence length="497" mass="54573">MPNHLSTSAILSHQLSATDPDNPMNWPLYRRVYASAVSWAFAFVVAFGLTVYTAGISEVAAKFNVSTTVAILGMSLYLFGIHFAPIYTPHVAERVGRSIIYLTCLFLFALFTLGAGLSTNFGSLAVCRFFAGFFGGPCLVLIEGTFADIWSAETTNTYYSILGLASYVGAAVGPIVGGFVVAAKGWRWTQWVTLMITLVVFMFGVGISESYGREIPRRRNRRRGLAPPHQPPAESGVTLRQMARITILNPLNMMFTEPVVILITLYLGFNFAVVFQWFITVPVVLESVYGFTRQQAGLAFIAAVVGSVLAAITTILIEQLIYRRTPKDRRATLAIEYRLIPAMFGGIFITTSLFWVGWTAKPTVRWPSPVLGTMLYVWGSLSLVISFVAYLFDAYPPAGTLAALTLAATVRLLLAGVLPLVILQMFTNLTGAWALSTFGFISIALLPIPWILFKWGPILRARSKYSQRMMSSNMQMEMPNATMEDTSSAMPLADSVA</sequence>
<dbReference type="Proteomes" id="UP000250140">
    <property type="component" value="Unassembled WGS sequence"/>
</dbReference>
<dbReference type="PROSITE" id="PS50850">
    <property type="entry name" value="MFS"/>
    <property type="match status" value="1"/>
</dbReference>
<reference evidence="7 8" key="1">
    <citation type="journal article" date="2016" name="Nat. Commun.">
        <title>Ectomycorrhizal ecology is imprinted in the genome of the dominant symbiotic fungus Cenococcum geophilum.</title>
        <authorList>
            <consortium name="DOE Joint Genome Institute"/>
            <person name="Peter M."/>
            <person name="Kohler A."/>
            <person name="Ohm R.A."/>
            <person name="Kuo A."/>
            <person name="Krutzmann J."/>
            <person name="Morin E."/>
            <person name="Arend M."/>
            <person name="Barry K.W."/>
            <person name="Binder M."/>
            <person name="Choi C."/>
            <person name="Clum A."/>
            <person name="Copeland A."/>
            <person name="Grisel N."/>
            <person name="Haridas S."/>
            <person name="Kipfer T."/>
            <person name="LaButti K."/>
            <person name="Lindquist E."/>
            <person name="Lipzen A."/>
            <person name="Maire R."/>
            <person name="Meier B."/>
            <person name="Mihaltcheva S."/>
            <person name="Molinier V."/>
            <person name="Murat C."/>
            <person name="Poggeler S."/>
            <person name="Quandt C.A."/>
            <person name="Sperisen C."/>
            <person name="Tritt A."/>
            <person name="Tisserant E."/>
            <person name="Crous P.W."/>
            <person name="Henrissat B."/>
            <person name="Nehls U."/>
            <person name="Egli S."/>
            <person name="Spatafora J.W."/>
            <person name="Grigoriev I.V."/>
            <person name="Martin F.M."/>
        </authorList>
    </citation>
    <scope>NUCLEOTIDE SEQUENCE [LARGE SCALE GENOMIC DNA]</scope>
    <source>
        <strain evidence="7 8">CBS 207.34</strain>
    </source>
</reference>
<dbReference type="AlphaFoldDB" id="A0A8E2JXU2"/>
<accession>A0A8E2JXU2</accession>
<dbReference type="GO" id="GO:0005886">
    <property type="term" value="C:plasma membrane"/>
    <property type="evidence" value="ECO:0007669"/>
    <property type="project" value="TreeGrafter"/>
</dbReference>
<feature type="transmembrane region" description="Helical" evidence="5">
    <location>
        <begin position="259"/>
        <end position="279"/>
    </location>
</feature>
<feature type="transmembrane region" description="Helical" evidence="5">
    <location>
        <begin position="32"/>
        <end position="55"/>
    </location>
</feature>
<comment type="subcellular location">
    <subcellularLocation>
        <location evidence="1">Membrane</location>
        <topology evidence="1">Multi-pass membrane protein</topology>
    </subcellularLocation>
</comment>
<dbReference type="SUPFAM" id="SSF103473">
    <property type="entry name" value="MFS general substrate transporter"/>
    <property type="match status" value="1"/>
</dbReference>
<dbReference type="GO" id="GO:0000297">
    <property type="term" value="F:spermine transmembrane transporter activity"/>
    <property type="evidence" value="ECO:0007669"/>
    <property type="project" value="TreeGrafter"/>
</dbReference>
<dbReference type="PANTHER" id="PTHR23502:SF182">
    <property type="entry name" value="POLYAMINE TRANSPORTER, PUTATIVE-RELATED"/>
    <property type="match status" value="1"/>
</dbReference>
<feature type="transmembrane region" description="Helical" evidence="5">
    <location>
        <begin position="188"/>
        <end position="212"/>
    </location>
</feature>
<feature type="transmembrane region" description="Helical" evidence="5">
    <location>
        <begin position="432"/>
        <end position="453"/>
    </location>
</feature>
<evidence type="ECO:0000256" key="3">
    <source>
        <dbReference type="ARBA" id="ARBA00022989"/>
    </source>
</evidence>
<proteinExistence type="predicted"/>
<dbReference type="EMBL" id="KV748688">
    <property type="protein sequence ID" value="OCL13664.1"/>
    <property type="molecule type" value="Genomic_DNA"/>
</dbReference>
<dbReference type="PANTHER" id="PTHR23502">
    <property type="entry name" value="MAJOR FACILITATOR SUPERFAMILY"/>
    <property type="match status" value="1"/>
</dbReference>
<evidence type="ECO:0000256" key="5">
    <source>
        <dbReference type="SAM" id="Phobius"/>
    </source>
</evidence>
<keyword evidence="4 5" id="KW-0472">Membrane</keyword>
<dbReference type="InterPro" id="IPR036259">
    <property type="entry name" value="MFS_trans_sf"/>
</dbReference>
<feature type="transmembrane region" description="Helical" evidence="5">
    <location>
        <begin position="123"/>
        <end position="146"/>
    </location>
</feature>
<evidence type="ECO:0000256" key="4">
    <source>
        <dbReference type="ARBA" id="ARBA00023136"/>
    </source>
</evidence>
<keyword evidence="8" id="KW-1185">Reference proteome</keyword>
<evidence type="ECO:0000256" key="2">
    <source>
        <dbReference type="ARBA" id="ARBA00022692"/>
    </source>
</evidence>
<keyword evidence="2 5" id="KW-0812">Transmembrane</keyword>
<feature type="transmembrane region" description="Helical" evidence="5">
    <location>
        <begin position="67"/>
        <end position="87"/>
    </location>
</feature>
<organism evidence="7 8">
    <name type="scientific">Glonium stellatum</name>
    <dbReference type="NCBI Taxonomy" id="574774"/>
    <lineage>
        <taxon>Eukaryota</taxon>
        <taxon>Fungi</taxon>
        <taxon>Dikarya</taxon>
        <taxon>Ascomycota</taxon>
        <taxon>Pezizomycotina</taxon>
        <taxon>Dothideomycetes</taxon>
        <taxon>Pleosporomycetidae</taxon>
        <taxon>Gloniales</taxon>
        <taxon>Gloniaceae</taxon>
        <taxon>Glonium</taxon>
    </lineage>
</organism>
<dbReference type="Pfam" id="PF07690">
    <property type="entry name" value="MFS_1"/>
    <property type="match status" value="1"/>
</dbReference>
<evidence type="ECO:0000256" key="1">
    <source>
        <dbReference type="ARBA" id="ARBA00004141"/>
    </source>
</evidence>
<feature type="domain" description="Major facilitator superfamily (MFS) profile" evidence="6">
    <location>
        <begin position="34"/>
        <end position="462"/>
    </location>
</feature>
<evidence type="ECO:0000259" key="6">
    <source>
        <dbReference type="PROSITE" id="PS50850"/>
    </source>
</evidence>
<protein>
    <submittedName>
        <fullName evidence="7">MFS general substrate transporter</fullName>
    </submittedName>
</protein>
<dbReference type="GO" id="GO:0015606">
    <property type="term" value="F:spermidine transmembrane transporter activity"/>
    <property type="evidence" value="ECO:0007669"/>
    <property type="project" value="TreeGrafter"/>
</dbReference>
<keyword evidence="3 5" id="KW-1133">Transmembrane helix</keyword>
<evidence type="ECO:0000313" key="7">
    <source>
        <dbReference type="EMBL" id="OCL13664.1"/>
    </source>
</evidence>
<evidence type="ECO:0000313" key="8">
    <source>
        <dbReference type="Proteomes" id="UP000250140"/>
    </source>
</evidence>
<feature type="transmembrane region" description="Helical" evidence="5">
    <location>
        <begin position="339"/>
        <end position="358"/>
    </location>
</feature>
<dbReference type="InterPro" id="IPR020846">
    <property type="entry name" value="MFS_dom"/>
</dbReference>
<feature type="transmembrane region" description="Helical" evidence="5">
    <location>
        <begin position="299"/>
        <end position="318"/>
    </location>
</feature>
<feature type="transmembrane region" description="Helical" evidence="5">
    <location>
        <begin position="158"/>
        <end position="182"/>
    </location>
</feature>
<name>A0A8E2JXU2_9PEZI</name>
<dbReference type="OrthoDB" id="3936150at2759"/>
<feature type="transmembrane region" description="Helical" evidence="5">
    <location>
        <begin position="404"/>
        <end position="426"/>
    </location>
</feature>